<accession>I3S8W0</accession>
<dbReference type="EMBL" id="BT136907">
    <property type="protein sequence ID" value="AFK36702.1"/>
    <property type="molecule type" value="mRNA"/>
</dbReference>
<organism evidence="1">
    <name type="scientific">Lotus japonicus</name>
    <name type="common">Lotus corniculatus var. japonicus</name>
    <dbReference type="NCBI Taxonomy" id="34305"/>
    <lineage>
        <taxon>Eukaryota</taxon>
        <taxon>Viridiplantae</taxon>
        <taxon>Streptophyta</taxon>
        <taxon>Embryophyta</taxon>
        <taxon>Tracheophyta</taxon>
        <taxon>Spermatophyta</taxon>
        <taxon>Magnoliopsida</taxon>
        <taxon>eudicotyledons</taxon>
        <taxon>Gunneridae</taxon>
        <taxon>Pentapetalae</taxon>
        <taxon>rosids</taxon>
        <taxon>fabids</taxon>
        <taxon>Fabales</taxon>
        <taxon>Fabaceae</taxon>
        <taxon>Papilionoideae</taxon>
        <taxon>50 kb inversion clade</taxon>
        <taxon>NPAAA clade</taxon>
        <taxon>Hologalegina</taxon>
        <taxon>robinioid clade</taxon>
        <taxon>Loteae</taxon>
        <taxon>Lotus</taxon>
    </lineage>
</organism>
<sequence>MLSSSLPWFRPRSRLSISSSGQSKKRTNVGSIPVTFSNAARFFLIARKTINKKFVIAIFQHCSLQQLNCYLRWNNFSFFNHILNHCTIFRTGFNFCSQKIPSTEVSIPKMFDNVRTLSTLSAAWPT</sequence>
<evidence type="ECO:0000313" key="1">
    <source>
        <dbReference type="EMBL" id="AFK36702.1"/>
    </source>
</evidence>
<name>I3S8W0_LOTJA</name>
<reference evidence="1" key="1">
    <citation type="submission" date="2012-05" db="EMBL/GenBank/DDBJ databases">
        <authorList>
            <person name="Krishnakumar V."/>
            <person name="Cheung F."/>
            <person name="Xiao Y."/>
            <person name="Chan A."/>
            <person name="Moskal W.A."/>
            <person name="Town C.D."/>
        </authorList>
    </citation>
    <scope>NUCLEOTIDE SEQUENCE</scope>
</reference>
<proteinExistence type="evidence at transcript level"/>
<protein>
    <submittedName>
        <fullName evidence="1">Uncharacterized protein</fullName>
    </submittedName>
</protein>
<dbReference type="AlphaFoldDB" id="I3S8W0"/>